<sequence length="500" mass="58642">MAKFKNTDPNQLRMYVLEFKELFGEEHPIHGFKKVIDRLDFEDFEKNYQNDETGRPAISPKKVISALFYSILIGNISMRELCRLSKLRAELIYLLDGEELDHSFISKFRKTHRTEIEDLFSQTVFLGYESGYIDFETVSIDGTKIKANANPDDIGDLEKFELRLEQIEKVSKVKFQEWEKSADMDRSQIRDKRKELELKAEKLQDAVKFLKKHKDRRRVHLYERDCDLQKKGNVFLVGYNAQAAVDCKSNMIISHSVETEQSDTKFAEKMIRKVESCYEFLRSEKQDLNRIQYVLDAGYASESNFQRLKDFDLYCPDQKVTRLFQAGKIPKVTDFSKRRPPFIKFIYEKKANNFVCPSGRTLKFRSEKYLHGQYSYSDYRSTGCNGCKLKHFCTKGRSKSILVNSNNLRRNYIHLSPSKNYHPSELNNFYTMEMRKKLQNPKSRKIYAKRFSSIEGVFGAMKGSRAGNRFMTKGLEKVSLEWSERCSAHNIGKICGFRYI</sequence>
<dbReference type="OrthoDB" id="323165at2"/>
<feature type="domain" description="Transposase DDE" evidence="3">
    <location>
        <begin position="355"/>
        <end position="495"/>
    </location>
</feature>
<evidence type="ECO:0000259" key="3">
    <source>
        <dbReference type="Pfam" id="PF13751"/>
    </source>
</evidence>
<evidence type="ECO:0000313" key="4">
    <source>
        <dbReference type="EMBL" id="EPG74724.1"/>
    </source>
</evidence>
<evidence type="ECO:0000256" key="1">
    <source>
        <dbReference type="SAM" id="Coils"/>
    </source>
</evidence>
<evidence type="ECO:0000313" key="6">
    <source>
        <dbReference type="Proteomes" id="UP000014540"/>
    </source>
</evidence>
<dbReference type="EMBL" id="AKWZ02000001">
    <property type="protein sequence ID" value="EPG76215.1"/>
    <property type="molecule type" value="Genomic_DNA"/>
</dbReference>
<dbReference type="AlphaFoldDB" id="S3V267"/>
<dbReference type="RefSeq" id="WP_016547494.1">
    <property type="nucleotide sequence ID" value="NZ_AKWZ02000001.1"/>
</dbReference>
<evidence type="ECO:0000313" key="5">
    <source>
        <dbReference type="EMBL" id="EPG76215.1"/>
    </source>
</evidence>
<comment type="caution">
    <text evidence="4">The sequence shown here is derived from an EMBL/GenBank/DDBJ whole genome shotgun (WGS) entry which is preliminary data.</text>
</comment>
<gene>
    <name evidence="5" type="ORF">LEP1GSC058_1224</name>
    <name evidence="4" type="ORF">LEP1GSC058_1790</name>
</gene>
<dbReference type="Proteomes" id="UP000014540">
    <property type="component" value="Unassembled WGS sequence"/>
</dbReference>
<keyword evidence="6" id="KW-1185">Reference proteome</keyword>
<dbReference type="Pfam" id="PF13751">
    <property type="entry name" value="DDE_Tnp_1_6"/>
    <property type="match status" value="1"/>
</dbReference>
<dbReference type="EMBL" id="AKWZ02000009">
    <property type="protein sequence ID" value="EPG74724.1"/>
    <property type="molecule type" value="Genomic_DNA"/>
</dbReference>
<keyword evidence="1" id="KW-0175">Coiled coil</keyword>
<feature type="coiled-coil region" evidence="1">
    <location>
        <begin position="186"/>
        <end position="213"/>
    </location>
</feature>
<dbReference type="PANTHER" id="PTHR33408:SF2">
    <property type="entry name" value="TRANSPOSASE DDE DOMAIN-CONTAINING PROTEIN"/>
    <property type="match status" value="1"/>
</dbReference>
<feature type="domain" description="Transposase InsH N-terminal" evidence="2">
    <location>
        <begin position="18"/>
        <end position="110"/>
    </location>
</feature>
<protein>
    <submittedName>
        <fullName evidence="4">Transposase, IS4 family</fullName>
    </submittedName>
</protein>
<proteinExistence type="predicted"/>
<dbReference type="InterPro" id="IPR025668">
    <property type="entry name" value="Tnp_DDE_dom"/>
</dbReference>
<reference evidence="4 6" key="1">
    <citation type="submission" date="2013-04" db="EMBL/GenBank/DDBJ databases">
        <authorList>
            <person name="Harkins D.M."/>
            <person name="Durkin A.S."/>
            <person name="Selengut J.D."/>
            <person name="Sanka R."/>
            <person name="DePew J."/>
            <person name="Purushe J."/>
            <person name="Ahmed A."/>
            <person name="van der Linden H."/>
            <person name="Goris M.G.A."/>
            <person name="Hartskeerl R.A."/>
            <person name="Vinetz J.M."/>
            <person name="Sutton G.G."/>
            <person name="Nelson W.C."/>
            <person name="Fouts D.E."/>
        </authorList>
    </citation>
    <scope>NUCLEOTIDE SEQUENCE [LARGE SCALE GENOMIC DNA]</scope>
    <source>
        <strain evidence="4 6">BUT 6</strain>
    </source>
</reference>
<name>S3V267_9LEPT</name>
<dbReference type="STRING" id="1193011.LEP1GSC058_1224"/>
<dbReference type="PANTHER" id="PTHR33408">
    <property type="entry name" value="TRANSPOSASE"/>
    <property type="match status" value="1"/>
</dbReference>
<accession>S3V267</accession>
<organism evidence="4 6">
    <name type="scientific">Leptospira fainei serovar Hurstbridge str. BUT 6</name>
    <dbReference type="NCBI Taxonomy" id="1193011"/>
    <lineage>
        <taxon>Bacteria</taxon>
        <taxon>Pseudomonadati</taxon>
        <taxon>Spirochaetota</taxon>
        <taxon>Spirochaetia</taxon>
        <taxon>Leptospirales</taxon>
        <taxon>Leptospiraceae</taxon>
        <taxon>Leptospira</taxon>
    </lineage>
</organism>
<dbReference type="Pfam" id="PF05598">
    <property type="entry name" value="DUF772"/>
    <property type="match status" value="1"/>
</dbReference>
<dbReference type="InterPro" id="IPR008490">
    <property type="entry name" value="Transposase_InsH_N"/>
</dbReference>
<evidence type="ECO:0000259" key="2">
    <source>
        <dbReference type="Pfam" id="PF05598"/>
    </source>
</evidence>